<organism evidence="2 3">
    <name type="scientific">Liparis tanakae</name>
    <name type="common">Tanaka's snailfish</name>
    <dbReference type="NCBI Taxonomy" id="230148"/>
    <lineage>
        <taxon>Eukaryota</taxon>
        <taxon>Metazoa</taxon>
        <taxon>Chordata</taxon>
        <taxon>Craniata</taxon>
        <taxon>Vertebrata</taxon>
        <taxon>Euteleostomi</taxon>
        <taxon>Actinopterygii</taxon>
        <taxon>Neopterygii</taxon>
        <taxon>Teleostei</taxon>
        <taxon>Neoteleostei</taxon>
        <taxon>Acanthomorphata</taxon>
        <taxon>Eupercaria</taxon>
        <taxon>Perciformes</taxon>
        <taxon>Cottioidei</taxon>
        <taxon>Cottales</taxon>
        <taxon>Liparidae</taxon>
        <taxon>Liparis</taxon>
    </lineage>
</organism>
<keyword evidence="3" id="KW-1185">Reference proteome</keyword>
<accession>A0A4Z2I0L6</accession>
<gene>
    <name evidence="2" type="ORF">EYF80_018429</name>
</gene>
<reference evidence="2 3" key="1">
    <citation type="submission" date="2019-03" db="EMBL/GenBank/DDBJ databases">
        <title>First draft genome of Liparis tanakae, snailfish: a comprehensive survey of snailfish specific genes.</title>
        <authorList>
            <person name="Kim W."/>
            <person name="Song I."/>
            <person name="Jeong J.-H."/>
            <person name="Kim D."/>
            <person name="Kim S."/>
            <person name="Ryu S."/>
            <person name="Song J.Y."/>
            <person name="Lee S.K."/>
        </authorList>
    </citation>
    <scope>NUCLEOTIDE SEQUENCE [LARGE SCALE GENOMIC DNA]</scope>
    <source>
        <tissue evidence="2">Muscle</tissue>
    </source>
</reference>
<sequence length="382" mass="42350">MNLYQSFGNLLEAWVTEGDQSSVTGNNDEDLPTPSPDVGTTLRSESVDSGVETASPAMSLPATPSSISTDTTEIDIFPPERGGLPSPASQCPILSSLLSASSSSPHRRPSRAARVDPTALHLKVEKALQKSDSMNLKNPREPITVDELLVRRPRAFGPKRHASDVVRGESSPSSALKRTFIYTSGPRRKTSETCRRPLPTSYDKRPAQTSSEDLGEQEKTRLSPGLRYLEQVCQMLEEIARQQMHDRASQMETNALQEHGNTEVIKAASTYQSDSKAAVEDLSFCESLDTENEEQSEPQPRREYPKMHLRQRSLSEANISTLHLRPLQADCRHLSTDDLLEKIEEDHEKQGSEKAEMSRIRNFNIKAGSLKIEKSAVRDAKG</sequence>
<dbReference type="OrthoDB" id="8727472at2759"/>
<feature type="compositionally biased region" description="Polar residues" evidence="1">
    <location>
        <begin position="62"/>
        <end position="71"/>
    </location>
</feature>
<evidence type="ECO:0000313" key="2">
    <source>
        <dbReference type="EMBL" id="TNN71351.1"/>
    </source>
</evidence>
<evidence type="ECO:0000313" key="3">
    <source>
        <dbReference type="Proteomes" id="UP000314294"/>
    </source>
</evidence>
<name>A0A4Z2I0L6_9TELE</name>
<protein>
    <submittedName>
        <fullName evidence="2">Uncharacterized protein</fullName>
    </submittedName>
</protein>
<proteinExistence type="predicted"/>
<feature type="region of interest" description="Disordered" evidence="1">
    <location>
        <begin position="159"/>
        <end position="221"/>
    </location>
</feature>
<dbReference type="Proteomes" id="UP000314294">
    <property type="component" value="Unassembled WGS sequence"/>
</dbReference>
<comment type="caution">
    <text evidence="2">The sequence shown here is derived from an EMBL/GenBank/DDBJ whole genome shotgun (WGS) entry which is preliminary data.</text>
</comment>
<feature type="region of interest" description="Disordered" evidence="1">
    <location>
        <begin position="20"/>
        <end position="90"/>
    </location>
</feature>
<dbReference type="AlphaFoldDB" id="A0A4Z2I0L6"/>
<evidence type="ECO:0000256" key="1">
    <source>
        <dbReference type="SAM" id="MobiDB-lite"/>
    </source>
</evidence>
<dbReference type="EMBL" id="SRLO01000151">
    <property type="protein sequence ID" value="TNN71351.1"/>
    <property type="molecule type" value="Genomic_DNA"/>
</dbReference>